<comment type="caution">
    <text evidence="2">The sequence shown here is derived from an EMBL/GenBank/DDBJ whole genome shotgun (WGS) entry which is preliminary data.</text>
</comment>
<keyword evidence="3" id="KW-1185">Reference proteome</keyword>
<dbReference type="PANTHER" id="PTHR43157:SF31">
    <property type="entry name" value="PHOSPHATIDYLINOSITOL-GLYCAN BIOSYNTHESIS CLASS F PROTEIN"/>
    <property type="match status" value="1"/>
</dbReference>
<dbReference type="EMBL" id="JAHCMY010000001">
    <property type="protein sequence ID" value="MBS9522927.1"/>
    <property type="molecule type" value="Genomic_DNA"/>
</dbReference>
<reference evidence="2 3" key="1">
    <citation type="submission" date="2021-05" db="EMBL/GenBank/DDBJ databases">
        <authorList>
            <person name="Zhang Z.D."/>
            <person name="Osman G."/>
        </authorList>
    </citation>
    <scope>NUCLEOTIDE SEQUENCE [LARGE SCALE GENOMIC DNA]</scope>
    <source>
        <strain evidence="2 3">KCTC 32217</strain>
    </source>
</reference>
<dbReference type="InterPro" id="IPR002347">
    <property type="entry name" value="SDR_fam"/>
</dbReference>
<proteinExistence type="predicted"/>
<dbReference type="PANTHER" id="PTHR43157">
    <property type="entry name" value="PHOSPHATIDYLINOSITOL-GLYCAN BIOSYNTHESIS CLASS F PROTEIN-RELATED"/>
    <property type="match status" value="1"/>
</dbReference>
<evidence type="ECO:0000313" key="2">
    <source>
        <dbReference type="EMBL" id="MBS9522927.1"/>
    </source>
</evidence>
<dbReference type="GO" id="GO:0016491">
    <property type="term" value="F:oxidoreductase activity"/>
    <property type="evidence" value="ECO:0007669"/>
    <property type="project" value="UniProtKB-KW"/>
</dbReference>
<dbReference type="AlphaFoldDB" id="A0AAP2CJI5"/>
<sequence>MEPRIEGKTIIITGGSSGIGAAAARDFAKRGANVIITGRSDQTKQLAGEIGCEYHLVDYAKLSSVHEFADTMLANHPKIDVLINNVGGVIADRQLTDDGNEMTFQINHLGGFLLTLLLKDRLEKSAALVINTSSMANNMGKIKLKDLQNEKPYSSMRAYGRAKLMNILHAMEIVNRFENVKAGSFHPGVVSTGFAREGGFLAKLFYNTFLKDLFMISPEKGADTLIWMVTNPDKWKPGEYYHKRKPGKKNSQISDKLAWKLWERSEKLVKGQMVP</sequence>
<name>A0AAP2CJI5_9BACT</name>
<dbReference type="Proteomes" id="UP001319104">
    <property type="component" value="Unassembled WGS sequence"/>
</dbReference>
<dbReference type="SUPFAM" id="SSF51735">
    <property type="entry name" value="NAD(P)-binding Rossmann-fold domains"/>
    <property type="match status" value="1"/>
</dbReference>
<dbReference type="InterPro" id="IPR036291">
    <property type="entry name" value="NAD(P)-bd_dom_sf"/>
</dbReference>
<evidence type="ECO:0000256" key="1">
    <source>
        <dbReference type="ARBA" id="ARBA00023002"/>
    </source>
</evidence>
<dbReference type="Pfam" id="PF00106">
    <property type="entry name" value="adh_short"/>
    <property type="match status" value="1"/>
</dbReference>
<keyword evidence="1" id="KW-0560">Oxidoreductase</keyword>
<dbReference type="Gene3D" id="3.40.50.720">
    <property type="entry name" value="NAD(P)-binding Rossmann-like Domain"/>
    <property type="match status" value="1"/>
</dbReference>
<evidence type="ECO:0000313" key="3">
    <source>
        <dbReference type="Proteomes" id="UP001319104"/>
    </source>
</evidence>
<organism evidence="2 3">
    <name type="scientific">Litoribacter ruber</name>
    <dbReference type="NCBI Taxonomy" id="702568"/>
    <lineage>
        <taxon>Bacteria</taxon>
        <taxon>Pseudomonadati</taxon>
        <taxon>Bacteroidota</taxon>
        <taxon>Cytophagia</taxon>
        <taxon>Cytophagales</taxon>
        <taxon>Cyclobacteriaceae</taxon>
        <taxon>Litoribacter</taxon>
    </lineage>
</organism>
<protein>
    <submittedName>
        <fullName evidence="2">SDR family NAD(P)-dependent oxidoreductase</fullName>
    </submittedName>
</protein>
<dbReference type="PRINTS" id="PR00081">
    <property type="entry name" value="GDHRDH"/>
</dbReference>
<dbReference type="RefSeq" id="WP_213943799.1">
    <property type="nucleotide sequence ID" value="NZ_JAHCMY010000001.1"/>
</dbReference>
<gene>
    <name evidence="2" type="ORF">KI659_02750</name>
</gene>
<accession>A0AAP2CJI5</accession>